<comment type="caution">
    <text evidence="1">The sequence shown here is derived from an EMBL/GenBank/DDBJ whole genome shotgun (WGS) entry which is preliminary data.</text>
</comment>
<reference evidence="1 2" key="1">
    <citation type="submission" date="2019-05" db="EMBL/GenBank/DDBJ databases">
        <title>Another draft genome of Portunus trituberculatus and its Hox gene families provides insights of decapod evolution.</title>
        <authorList>
            <person name="Jeong J.-H."/>
            <person name="Song I."/>
            <person name="Kim S."/>
            <person name="Choi T."/>
            <person name="Kim D."/>
            <person name="Ryu S."/>
            <person name="Kim W."/>
        </authorList>
    </citation>
    <scope>NUCLEOTIDE SEQUENCE [LARGE SCALE GENOMIC DNA]</scope>
    <source>
        <tissue evidence="1">Muscle</tissue>
    </source>
</reference>
<keyword evidence="2" id="KW-1185">Reference proteome</keyword>
<accession>A0A5B7GNQ7</accession>
<protein>
    <submittedName>
        <fullName evidence="1">Uncharacterized protein</fullName>
    </submittedName>
</protein>
<proteinExistence type="predicted"/>
<dbReference type="Proteomes" id="UP000324222">
    <property type="component" value="Unassembled WGS sequence"/>
</dbReference>
<evidence type="ECO:0000313" key="2">
    <source>
        <dbReference type="Proteomes" id="UP000324222"/>
    </source>
</evidence>
<gene>
    <name evidence="1" type="ORF">E2C01_052189</name>
</gene>
<organism evidence="1 2">
    <name type="scientific">Portunus trituberculatus</name>
    <name type="common">Swimming crab</name>
    <name type="synonym">Neptunus trituberculatus</name>
    <dbReference type="NCBI Taxonomy" id="210409"/>
    <lineage>
        <taxon>Eukaryota</taxon>
        <taxon>Metazoa</taxon>
        <taxon>Ecdysozoa</taxon>
        <taxon>Arthropoda</taxon>
        <taxon>Crustacea</taxon>
        <taxon>Multicrustacea</taxon>
        <taxon>Malacostraca</taxon>
        <taxon>Eumalacostraca</taxon>
        <taxon>Eucarida</taxon>
        <taxon>Decapoda</taxon>
        <taxon>Pleocyemata</taxon>
        <taxon>Brachyura</taxon>
        <taxon>Eubrachyura</taxon>
        <taxon>Portunoidea</taxon>
        <taxon>Portunidae</taxon>
        <taxon>Portuninae</taxon>
        <taxon>Portunus</taxon>
    </lineage>
</organism>
<name>A0A5B7GNQ7_PORTR</name>
<dbReference type="EMBL" id="VSRR010015458">
    <property type="protein sequence ID" value="MPC58194.1"/>
    <property type="molecule type" value="Genomic_DNA"/>
</dbReference>
<dbReference type="AlphaFoldDB" id="A0A5B7GNQ7"/>
<sequence>MKIKSRKEWCCVVWVVGVRIAPSVPSGGGTGRRAGYGGLCAAPHAPRGRRWECRCGNPSWESPAQPALCGNPVVAGGGREVVLGASVVAEQVFWTRFRQVPLSSSVFRRLLTSLCRLVTGFKELEVLAQRSRGVAAMRRVAGLGPLTTTG</sequence>
<evidence type="ECO:0000313" key="1">
    <source>
        <dbReference type="EMBL" id="MPC58194.1"/>
    </source>
</evidence>